<gene>
    <name evidence="2" type="ORF">SDC9_86332</name>
</gene>
<reference evidence="2" key="1">
    <citation type="submission" date="2019-08" db="EMBL/GenBank/DDBJ databases">
        <authorList>
            <person name="Kucharzyk K."/>
            <person name="Murdoch R.W."/>
            <person name="Higgins S."/>
            <person name="Loffler F."/>
        </authorList>
    </citation>
    <scope>NUCLEOTIDE SEQUENCE</scope>
</reference>
<sequence length="76" mass="7526">MAGHRLLDEQRCRVVVDPGGVAVTHRNLGPPDPGDPGARDGDGDLHRAVRGLVRRPGVGGAGAGRPGAACGPGAAC</sequence>
<organism evidence="2">
    <name type="scientific">bioreactor metagenome</name>
    <dbReference type="NCBI Taxonomy" id="1076179"/>
    <lineage>
        <taxon>unclassified sequences</taxon>
        <taxon>metagenomes</taxon>
        <taxon>ecological metagenomes</taxon>
    </lineage>
</organism>
<accession>A0A644ZHB3</accession>
<dbReference type="EMBL" id="VSSQ01008739">
    <property type="protein sequence ID" value="MPM39698.1"/>
    <property type="molecule type" value="Genomic_DNA"/>
</dbReference>
<dbReference type="AlphaFoldDB" id="A0A644ZHB3"/>
<feature type="region of interest" description="Disordered" evidence="1">
    <location>
        <begin position="22"/>
        <end position="76"/>
    </location>
</feature>
<evidence type="ECO:0000256" key="1">
    <source>
        <dbReference type="SAM" id="MobiDB-lite"/>
    </source>
</evidence>
<evidence type="ECO:0000313" key="2">
    <source>
        <dbReference type="EMBL" id="MPM39698.1"/>
    </source>
</evidence>
<comment type="caution">
    <text evidence="2">The sequence shown here is derived from an EMBL/GenBank/DDBJ whole genome shotgun (WGS) entry which is preliminary data.</text>
</comment>
<name>A0A644ZHB3_9ZZZZ</name>
<feature type="compositionally biased region" description="Low complexity" evidence="1">
    <location>
        <begin position="66"/>
        <end position="76"/>
    </location>
</feature>
<protein>
    <submittedName>
        <fullName evidence="2">Uncharacterized protein</fullName>
    </submittedName>
</protein>
<feature type="compositionally biased region" description="Basic and acidic residues" evidence="1">
    <location>
        <begin position="37"/>
        <end position="47"/>
    </location>
</feature>
<proteinExistence type="predicted"/>